<protein>
    <submittedName>
        <fullName evidence="1">Uncharacterized protein</fullName>
    </submittedName>
</protein>
<name>F0FAM2_9BACT</name>
<dbReference type="Proteomes" id="UP000005697">
    <property type="component" value="Unassembled WGS sequence"/>
</dbReference>
<keyword evidence="2" id="KW-1185">Reference proteome</keyword>
<evidence type="ECO:0000313" key="2">
    <source>
        <dbReference type="Proteomes" id="UP000005697"/>
    </source>
</evidence>
<dbReference type="STRING" id="888743.HMPREF9141_2639"/>
<evidence type="ECO:0000313" key="1">
    <source>
        <dbReference type="EMBL" id="EGC18843.1"/>
    </source>
</evidence>
<accession>F0FAM2</accession>
<dbReference type="AlphaFoldDB" id="F0FAM2"/>
<reference evidence="1 2" key="1">
    <citation type="submission" date="2011-01" db="EMBL/GenBank/DDBJ databases">
        <authorList>
            <person name="Muzny D."/>
            <person name="Qin X."/>
            <person name="Deng J."/>
            <person name="Jiang H."/>
            <person name="Liu Y."/>
            <person name="Qu J."/>
            <person name="Song X.-Z."/>
            <person name="Zhang L."/>
            <person name="Thornton R."/>
            <person name="Coyle M."/>
            <person name="Francisco L."/>
            <person name="Jackson L."/>
            <person name="Javaid M."/>
            <person name="Korchina V."/>
            <person name="Kovar C."/>
            <person name="Mata R."/>
            <person name="Mathew T."/>
            <person name="Ngo R."/>
            <person name="Nguyen L."/>
            <person name="Nguyen N."/>
            <person name="Okwuonu G."/>
            <person name="Ongeri F."/>
            <person name="Pham C."/>
            <person name="Simmons D."/>
            <person name="Wilczek-Boney K."/>
            <person name="Hale W."/>
            <person name="Jakkamsetti A."/>
            <person name="Pham P."/>
            <person name="Ruth R."/>
            <person name="San Lucas F."/>
            <person name="Warren J."/>
            <person name="Zhang J."/>
            <person name="Zhao Z."/>
            <person name="Zhou C."/>
            <person name="Zhu D."/>
            <person name="Lee S."/>
            <person name="Bess C."/>
            <person name="Blankenburg K."/>
            <person name="Forbes L."/>
            <person name="Fu Q."/>
            <person name="Gubbala S."/>
            <person name="Hirani K."/>
            <person name="Jayaseelan J.C."/>
            <person name="Lara F."/>
            <person name="Munidasa M."/>
            <person name="Palculict T."/>
            <person name="Patil S."/>
            <person name="Pu L.-L."/>
            <person name="Saada N."/>
            <person name="Tang L."/>
            <person name="Weissenberger G."/>
            <person name="Zhu Y."/>
            <person name="Hemphill L."/>
            <person name="Shang Y."/>
            <person name="Youmans B."/>
            <person name="Ayvaz T."/>
            <person name="Ross M."/>
            <person name="Santibanez J."/>
            <person name="Aqrawi P."/>
            <person name="Gross S."/>
            <person name="Joshi V."/>
            <person name="Fowler G."/>
            <person name="Nazareth L."/>
            <person name="Reid J."/>
            <person name="Worley K."/>
            <person name="Petrosino J."/>
            <person name="Highlander S."/>
            <person name="Gibbs R."/>
        </authorList>
    </citation>
    <scope>NUCLEOTIDE SEQUENCE [LARGE SCALE GENOMIC DNA]</scope>
    <source>
        <strain evidence="1 2">DSM 16608</strain>
    </source>
</reference>
<proteinExistence type="predicted"/>
<gene>
    <name evidence="1" type="ORF">HMPREF9141_2639</name>
</gene>
<comment type="caution">
    <text evidence="1">The sequence shown here is derived from an EMBL/GenBank/DDBJ whole genome shotgun (WGS) entry which is preliminary data.</text>
</comment>
<dbReference type="HOGENOM" id="CLU_3171657_0_0_10"/>
<organism evidence="1 2">
    <name type="scientific">Prevotella multiformis DSM 16608</name>
    <dbReference type="NCBI Taxonomy" id="888743"/>
    <lineage>
        <taxon>Bacteria</taxon>
        <taxon>Pseudomonadati</taxon>
        <taxon>Bacteroidota</taxon>
        <taxon>Bacteroidia</taxon>
        <taxon>Bacteroidales</taxon>
        <taxon>Prevotellaceae</taxon>
        <taxon>Prevotella</taxon>
    </lineage>
</organism>
<sequence>MRLYSEEHQLRTGPLLRIDRERRSVMAVAGLYLRKAGSKFIQIGDYV</sequence>
<dbReference type="EMBL" id="AEWX01000044">
    <property type="protein sequence ID" value="EGC18843.1"/>
    <property type="molecule type" value="Genomic_DNA"/>
</dbReference>